<feature type="transmembrane region" description="Helical" evidence="2">
    <location>
        <begin position="12"/>
        <end position="31"/>
    </location>
</feature>
<evidence type="ECO:0000256" key="1">
    <source>
        <dbReference type="ARBA" id="ARBA00038476"/>
    </source>
</evidence>
<dbReference type="Proteomes" id="UP000050424">
    <property type="component" value="Unassembled WGS sequence"/>
</dbReference>
<evidence type="ECO:0000256" key="2">
    <source>
        <dbReference type="SAM" id="Phobius"/>
    </source>
</evidence>
<evidence type="ECO:0000313" key="3">
    <source>
        <dbReference type="EMBL" id="KPM39048.1"/>
    </source>
</evidence>
<dbReference type="SUPFAM" id="SSF54637">
    <property type="entry name" value="Thioesterase/thiol ester dehydrase-isomerase"/>
    <property type="match status" value="1"/>
</dbReference>
<evidence type="ECO:0008006" key="5">
    <source>
        <dbReference type="Google" id="ProtNLM"/>
    </source>
</evidence>
<dbReference type="Pfam" id="PF13279">
    <property type="entry name" value="4HBT_2"/>
    <property type="match status" value="1"/>
</dbReference>
<name>A0A0P7BA17_9HYPO</name>
<dbReference type="InterPro" id="IPR029069">
    <property type="entry name" value="HotDog_dom_sf"/>
</dbReference>
<evidence type="ECO:0000313" key="4">
    <source>
        <dbReference type="Proteomes" id="UP000050424"/>
    </source>
</evidence>
<organism evidence="3 4">
    <name type="scientific">Neonectria ditissima</name>
    <dbReference type="NCBI Taxonomy" id="78410"/>
    <lineage>
        <taxon>Eukaryota</taxon>
        <taxon>Fungi</taxon>
        <taxon>Dikarya</taxon>
        <taxon>Ascomycota</taxon>
        <taxon>Pezizomycotina</taxon>
        <taxon>Sordariomycetes</taxon>
        <taxon>Hypocreomycetidae</taxon>
        <taxon>Hypocreales</taxon>
        <taxon>Nectriaceae</taxon>
        <taxon>Neonectria</taxon>
    </lineage>
</organism>
<comment type="caution">
    <text evidence="3">The sequence shown here is derived from an EMBL/GenBank/DDBJ whole genome shotgun (WGS) entry which is preliminary data.</text>
</comment>
<keyword evidence="4" id="KW-1185">Reference proteome</keyword>
<dbReference type="PANTHER" id="PTHR12475:SF4">
    <property type="entry name" value="PROTEIN THEM6"/>
    <property type="match status" value="1"/>
</dbReference>
<dbReference type="OrthoDB" id="265761at2759"/>
<dbReference type="InterPro" id="IPR051490">
    <property type="entry name" value="THEM6_lcsJ_thioesterase"/>
</dbReference>
<dbReference type="PANTHER" id="PTHR12475">
    <property type="match status" value="1"/>
</dbReference>
<accession>A0A0P7BA17</accession>
<protein>
    <recommendedName>
        <fullName evidence="5">Capsule polysaccharide biosynthesis protein</fullName>
    </recommendedName>
</protein>
<dbReference type="AlphaFoldDB" id="A0A0P7BA17"/>
<reference evidence="3 4" key="1">
    <citation type="submission" date="2015-09" db="EMBL/GenBank/DDBJ databases">
        <title>Draft genome of a European isolate of the apple canker pathogen Neonectria ditissima.</title>
        <authorList>
            <person name="Gomez-Cortecero A."/>
            <person name="Harrison R.J."/>
            <person name="Armitage A.D."/>
        </authorList>
    </citation>
    <scope>NUCLEOTIDE SEQUENCE [LARGE SCALE GENOMIC DNA]</scope>
    <source>
        <strain evidence="3 4">R09/05</strain>
    </source>
</reference>
<keyword evidence="2" id="KW-0472">Membrane</keyword>
<keyword evidence="2" id="KW-0812">Transmembrane</keyword>
<sequence length="345" mass="38825">MASAAKKLPGLSLVVPVFVPLAVGSMGYAAWRINWGPLIQSFLTGPGRTSRILLLLFVLFNWKNMPLAWTYRVFYTIFYHMSFRKSPKHSPKSLFKPIITASHAPLLEIDYNLHKSNSTYFADLDIARTHLVTYLCRASMATLARNSQTKIVLDPKTGSPVKGTIGIMLGAVECSFKREIPAYKGFEMWSRVLSWDRKWLYIVTHYMPKNAARPTEWLDPRCGKMRTRGSQDAAGGWEKKIYATAISKYVFKLGRFTVNPAYVLGGESGLLPERPGGWMSGEEQVGDLSVDVSDVDLSVHGEWDWRRVEAQRRKGMELASKFHDLEELQDVFDGGNHGALGKFGP</sequence>
<dbReference type="EMBL" id="LKCW01000117">
    <property type="protein sequence ID" value="KPM39048.1"/>
    <property type="molecule type" value="Genomic_DNA"/>
</dbReference>
<comment type="similarity">
    <text evidence="1">Belongs to the lcsJ thioesterase family.</text>
</comment>
<keyword evidence="2" id="KW-1133">Transmembrane helix</keyword>
<feature type="transmembrane region" description="Helical" evidence="2">
    <location>
        <begin position="51"/>
        <end position="75"/>
    </location>
</feature>
<proteinExistence type="inferred from homology"/>
<gene>
    <name evidence="3" type="ORF">AK830_g7525</name>
</gene>